<evidence type="ECO:0008006" key="3">
    <source>
        <dbReference type="Google" id="ProtNLM"/>
    </source>
</evidence>
<name>A0ABP0CWW3_9PEZI</name>
<evidence type="ECO:0000313" key="1">
    <source>
        <dbReference type="EMBL" id="CAK7236283.1"/>
    </source>
</evidence>
<keyword evidence="2" id="KW-1185">Reference proteome</keyword>
<dbReference type="EMBL" id="CAWUHC010000156">
    <property type="protein sequence ID" value="CAK7236283.1"/>
    <property type="molecule type" value="Genomic_DNA"/>
</dbReference>
<comment type="caution">
    <text evidence="1">The sequence shown here is derived from an EMBL/GenBank/DDBJ whole genome shotgun (WGS) entry which is preliminary data.</text>
</comment>
<proteinExistence type="predicted"/>
<evidence type="ECO:0000313" key="2">
    <source>
        <dbReference type="Proteomes" id="UP001642406"/>
    </source>
</evidence>
<sequence>MDPPDMQDSSRRRGAVVAQDLQECLPLTSTLDEGDLLYLLTPVVVPVELPTPGSPAKDPFEPLGRALAKYHPWVRHIPYVVRDGITQYHANHLSLAKAVVFVITGPPYGGQISQVTLSQSLGSALPRLLLGPLVGSDSEEWFRRRGWRIDASGLPGTGQIASDWVLDLSDWRASGLSDNGLTFLRYPEKDDPENRELLEFVMRESARHDNVGWYDQYLRLAHKPDAYDILVVLEGNQIVASAISYVCGKDSKMAEDMPWPNTISSLAGGVSCICITEDRLSPNNTRDMVILRLINYSVHVLGSQGVRKMFLDGVRGGEEGFQSVATHL</sequence>
<accession>A0ABP0CWW3</accession>
<organism evidence="1 2">
    <name type="scientific">Sporothrix bragantina</name>
    <dbReference type="NCBI Taxonomy" id="671064"/>
    <lineage>
        <taxon>Eukaryota</taxon>
        <taxon>Fungi</taxon>
        <taxon>Dikarya</taxon>
        <taxon>Ascomycota</taxon>
        <taxon>Pezizomycotina</taxon>
        <taxon>Sordariomycetes</taxon>
        <taxon>Sordariomycetidae</taxon>
        <taxon>Ophiostomatales</taxon>
        <taxon>Ophiostomataceae</taxon>
        <taxon>Sporothrix</taxon>
    </lineage>
</organism>
<gene>
    <name evidence="1" type="ORF">SBRCBS47491_009585</name>
</gene>
<reference evidence="1 2" key="1">
    <citation type="submission" date="2024-01" db="EMBL/GenBank/DDBJ databases">
        <authorList>
            <person name="Allen C."/>
            <person name="Tagirdzhanova G."/>
        </authorList>
    </citation>
    <scope>NUCLEOTIDE SEQUENCE [LARGE SCALE GENOMIC DNA]</scope>
</reference>
<protein>
    <recommendedName>
        <fullName evidence="3">N-acetyltransferase domain-containing protein</fullName>
    </recommendedName>
</protein>
<dbReference type="Proteomes" id="UP001642406">
    <property type="component" value="Unassembled WGS sequence"/>
</dbReference>